<dbReference type="PANTHER" id="PTHR46101:SF2">
    <property type="entry name" value="SERINE DECARBOXYLASE"/>
    <property type="match status" value="1"/>
</dbReference>
<dbReference type="InterPro" id="IPR051151">
    <property type="entry name" value="Group_II_Decarboxylase"/>
</dbReference>
<dbReference type="PANTHER" id="PTHR46101">
    <property type="match status" value="1"/>
</dbReference>
<evidence type="ECO:0000256" key="1">
    <source>
        <dbReference type="ARBA" id="ARBA00009533"/>
    </source>
</evidence>
<name>A0A6A6HEE6_VIRVR</name>
<dbReference type="SUPFAM" id="SSF53383">
    <property type="entry name" value="PLP-dependent transferases"/>
    <property type="match status" value="2"/>
</dbReference>
<sequence>MSTSVNMATAQVHTDIPNSKIATAFFATRPRWLRTAVTERWDEGNPRLQRILEEIIELSRSWSKKNMPPFDSYIDAAFLHTAAVARRAGLPWYNNGIFLPYDNAGSWSFHFKPFELEVLVTKGRRVGDPSPAGYVCNRGEANQFLIGALVTQLQEDRPDCTPMLIASCGAHEAVYHAAEMFGLEFVQLKGGINAELPVSDLDGILRSRMDRDHPAIVVATLGNRRGGADDIDSIQEVLAIHRASSKGQTFLHVDAARTFDFLTTLPRKRRLQLGLPRLLLRAVPTDSHKSPGIVHASTIVAGGLNFSNPPFVVALKPRCLGGGPGRYIECVQGPDSTLSGSRDALNGLLVALQEKRFQRSGIRQIYARCRRLRNMLSSLLEEKGVQFDAPNSSLDLIVTLSTSPHKDQQARLGLMDLGGGRFLMTVQPSVTATHIHSFVEDILGMECVPRTIESLDIDLNAYKVSKEVEDKLCRMAAGWQVKSRSSGGYHGNHSTLSALGPIIGCMLTKAIPINWVLAQKRNLLSDLKRRLGVPLEKFSDFSGGITTGGSMGNRVGLLTALKHYPDGHVYLSTATHYSVRKILENRFRVSKERCSRFSEVETDEMGRMIPESFAQRVLFDRKLALQRGQPHQIILLANFGTTFTGGSDDVLGLVQSVEQKGLAIDHIHADGALRFGYDVGCIRLGPPRSHHASKPVVQSISISNHKFAGLSVSGLVLCYVPSGGSLSTMDSCSDPRIAFEVWLYNQLFSLDDVAALHRGCISNAQHLRSQLQKAGIITRFNEESLITLVERQPLRLVEKFDLSPKENWIHFITMPHITRECIDSFVSSVSAHRDLFDCALASAAESLGVTIGKAKTPLRLKRIACCEDVFITKCMSLLPTEYAEDFRRLWVRHAMSFAAVNEIGDPVIIFLVTVKPGCVIFLDRVMLGVGASLPSAVELGNQVMAKLASVLDYTFGQSDSFPPF</sequence>
<keyword evidence="2" id="KW-0456">Lyase</keyword>
<gene>
    <name evidence="3" type="ORF">EV356DRAFT_498737</name>
</gene>
<dbReference type="AlphaFoldDB" id="A0A6A6HEE6"/>
<dbReference type="OrthoDB" id="2161780at2759"/>
<reference evidence="3" key="1">
    <citation type="journal article" date="2020" name="Stud. Mycol.">
        <title>101 Dothideomycetes genomes: a test case for predicting lifestyles and emergence of pathogens.</title>
        <authorList>
            <person name="Haridas S."/>
            <person name="Albert R."/>
            <person name="Binder M."/>
            <person name="Bloem J."/>
            <person name="Labutti K."/>
            <person name="Salamov A."/>
            <person name="Andreopoulos B."/>
            <person name="Baker S."/>
            <person name="Barry K."/>
            <person name="Bills G."/>
            <person name="Bluhm B."/>
            <person name="Cannon C."/>
            <person name="Castanera R."/>
            <person name="Culley D."/>
            <person name="Daum C."/>
            <person name="Ezra D."/>
            <person name="Gonzalez J."/>
            <person name="Henrissat B."/>
            <person name="Kuo A."/>
            <person name="Liang C."/>
            <person name="Lipzen A."/>
            <person name="Lutzoni F."/>
            <person name="Magnuson J."/>
            <person name="Mondo S."/>
            <person name="Nolan M."/>
            <person name="Ohm R."/>
            <person name="Pangilinan J."/>
            <person name="Park H.-J."/>
            <person name="Ramirez L."/>
            <person name="Alfaro M."/>
            <person name="Sun H."/>
            <person name="Tritt A."/>
            <person name="Yoshinaga Y."/>
            <person name="Zwiers L.-H."/>
            <person name="Turgeon B."/>
            <person name="Goodwin S."/>
            <person name="Spatafora J."/>
            <person name="Crous P."/>
            <person name="Grigoriev I."/>
        </authorList>
    </citation>
    <scope>NUCLEOTIDE SEQUENCE</scope>
    <source>
        <strain evidence="3">Tuck. ex Michener</strain>
    </source>
</reference>
<keyword evidence="3" id="KW-0808">Transferase</keyword>
<dbReference type="EMBL" id="ML991786">
    <property type="protein sequence ID" value="KAF2236281.1"/>
    <property type="molecule type" value="Genomic_DNA"/>
</dbReference>
<proteinExistence type="inferred from homology"/>
<dbReference type="Gene3D" id="3.40.640.10">
    <property type="entry name" value="Type I PLP-dependent aspartate aminotransferase-like (Major domain)"/>
    <property type="match status" value="2"/>
</dbReference>
<dbReference type="InterPro" id="IPR015421">
    <property type="entry name" value="PyrdxlP-dep_Trfase_major"/>
</dbReference>
<keyword evidence="4" id="KW-1185">Reference proteome</keyword>
<organism evidence="3 4">
    <name type="scientific">Viridothelium virens</name>
    <name type="common">Speckled blister lichen</name>
    <name type="synonym">Trypethelium virens</name>
    <dbReference type="NCBI Taxonomy" id="1048519"/>
    <lineage>
        <taxon>Eukaryota</taxon>
        <taxon>Fungi</taxon>
        <taxon>Dikarya</taxon>
        <taxon>Ascomycota</taxon>
        <taxon>Pezizomycotina</taxon>
        <taxon>Dothideomycetes</taxon>
        <taxon>Dothideomycetes incertae sedis</taxon>
        <taxon>Trypetheliales</taxon>
        <taxon>Trypetheliaceae</taxon>
        <taxon>Viridothelium</taxon>
    </lineage>
</organism>
<dbReference type="Proteomes" id="UP000800092">
    <property type="component" value="Unassembled WGS sequence"/>
</dbReference>
<dbReference type="GO" id="GO:0016831">
    <property type="term" value="F:carboxy-lyase activity"/>
    <property type="evidence" value="ECO:0007669"/>
    <property type="project" value="UniProtKB-KW"/>
</dbReference>
<evidence type="ECO:0000313" key="4">
    <source>
        <dbReference type="Proteomes" id="UP000800092"/>
    </source>
</evidence>
<dbReference type="InterPro" id="IPR015424">
    <property type="entry name" value="PyrdxlP-dep_Trfase"/>
</dbReference>
<evidence type="ECO:0000256" key="2">
    <source>
        <dbReference type="ARBA" id="ARBA00022793"/>
    </source>
</evidence>
<protein>
    <submittedName>
        <fullName evidence="3">PLP-dependent transferase</fullName>
    </submittedName>
</protein>
<comment type="similarity">
    <text evidence="1">Belongs to the group II decarboxylase family.</text>
</comment>
<keyword evidence="2" id="KW-0210">Decarboxylase</keyword>
<dbReference type="GO" id="GO:0016740">
    <property type="term" value="F:transferase activity"/>
    <property type="evidence" value="ECO:0007669"/>
    <property type="project" value="UniProtKB-KW"/>
</dbReference>
<accession>A0A6A6HEE6</accession>
<evidence type="ECO:0000313" key="3">
    <source>
        <dbReference type="EMBL" id="KAF2236281.1"/>
    </source>
</evidence>